<feature type="region of interest" description="Disordered" evidence="1">
    <location>
        <begin position="1"/>
        <end position="102"/>
    </location>
</feature>
<sequence length="102" mass="10601">MSNDQSNTSAPPSAPPNTPQPSQPQPSGEQGSVPQINGEPNHGNDGTENSSQDDISGAASADMSHHWDLATDGSVLEPHDTPVEEPHDTPTEPREQGPDGSN</sequence>
<proteinExistence type="predicted"/>
<evidence type="ECO:0000313" key="3">
    <source>
        <dbReference type="Proteomes" id="UP000800094"/>
    </source>
</evidence>
<dbReference type="Proteomes" id="UP000800094">
    <property type="component" value="Unassembled WGS sequence"/>
</dbReference>
<dbReference type="GeneID" id="54587094"/>
<feature type="compositionally biased region" description="Low complexity" evidence="1">
    <location>
        <begin position="1"/>
        <end position="11"/>
    </location>
</feature>
<feature type="compositionally biased region" description="Low complexity" evidence="1">
    <location>
        <begin position="25"/>
        <end position="35"/>
    </location>
</feature>
<feature type="compositionally biased region" description="Basic and acidic residues" evidence="1">
    <location>
        <begin position="77"/>
        <end position="102"/>
    </location>
</feature>
<accession>A0A6A6I434</accession>
<feature type="compositionally biased region" description="Polar residues" evidence="1">
    <location>
        <begin position="44"/>
        <end position="54"/>
    </location>
</feature>
<organism evidence="2 3">
    <name type="scientific">Trematosphaeria pertusa</name>
    <dbReference type="NCBI Taxonomy" id="390896"/>
    <lineage>
        <taxon>Eukaryota</taxon>
        <taxon>Fungi</taxon>
        <taxon>Dikarya</taxon>
        <taxon>Ascomycota</taxon>
        <taxon>Pezizomycotina</taxon>
        <taxon>Dothideomycetes</taxon>
        <taxon>Pleosporomycetidae</taxon>
        <taxon>Pleosporales</taxon>
        <taxon>Massarineae</taxon>
        <taxon>Trematosphaeriaceae</taxon>
        <taxon>Trematosphaeria</taxon>
    </lineage>
</organism>
<dbReference type="AlphaFoldDB" id="A0A6A6I434"/>
<gene>
    <name evidence="2" type="ORF">BU26DRAFT_568348</name>
</gene>
<protein>
    <submittedName>
        <fullName evidence="2">Uncharacterized protein</fullName>
    </submittedName>
</protein>
<feature type="compositionally biased region" description="Pro residues" evidence="1">
    <location>
        <begin position="12"/>
        <end position="24"/>
    </location>
</feature>
<evidence type="ECO:0000256" key="1">
    <source>
        <dbReference type="SAM" id="MobiDB-lite"/>
    </source>
</evidence>
<evidence type="ECO:0000313" key="2">
    <source>
        <dbReference type="EMBL" id="KAF2245046.1"/>
    </source>
</evidence>
<dbReference type="RefSeq" id="XP_033680050.1">
    <property type="nucleotide sequence ID" value="XM_033833764.1"/>
</dbReference>
<dbReference type="EMBL" id="ML987201">
    <property type="protein sequence ID" value="KAF2245046.1"/>
    <property type="molecule type" value="Genomic_DNA"/>
</dbReference>
<keyword evidence="3" id="KW-1185">Reference proteome</keyword>
<reference evidence="2" key="1">
    <citation type="journal article" date="2020" name="Stud. Mycol.">
        <title>101 Dothideomycetes genomes: a test case for predicting lifestyles and emergence of pathogens.</title>
        <authorList>
            <person name="Haridas S."/>
            <person name="Albert R."/>
            <person name="Binder M."/>
            <person name="Bloem J."/>
            <person name="Labutti K."/>
            <person name="Salamov A."/>
            <person name="Andreopoulos B."/>
            <person name="Baker S."/>
            <person name="Barry K."/>
            <person name="Bills G."/>
            <person name="Bluhm B."/>
            <person name="Cannon C."/>
            <person name="Castanera R."/>
            <person name="Culley D."/>
            <person name="Daum C."/>
            <person name="Ezra D."/>
            <person name="Gonzalez J."/>
            <person name="Henrissat B."/>
            <person name="Kuo A."/>
            <person name="Liang C."/>
            <person name="Lipzen A."/>
            <person name="Lutzoni F."/>
            <person name="Magnuson J."/>
            <person name="Mondo S."/>
            <person name="Nolan M."/>
            <person name="Ohm R."/>
            <person name="Pangilinan J."/>
            <person name="Park H.-J."/>
            <person name="Ramirez L."/>
            <person name="Alfaro M."/>
            <person name="Sun H."/>
            <person name="Tritt A."/>
            <person name="Yoshinaga Y."/>
            <person name="Zwiers L.-H."/>
            <person name="Turgeon B."/>
            <person name="Goodwin S."/>
            <person name="Spatafora J."/>
            <person name="Crous P."/>
            <person name="Grigoriev I."/>
        </authorList>
    </citation>
    <scope>NUCLEOTIDE SEQUENCE</scope>
    <source>
        <strain evidence="2">CBS 122368</strain>
    </source>
</reference>
<name>A0A6A6I434_9PLEO</name>